<dbReference type="InterPro" id="IPR050738">
    <property type="entry name" value="Sulfatase"/>
</dbReference>
<keyword evidence="3 6" id="KW-0378">Hydrolase</keyword>
<dbReference type="InterPro" id="IPR017850">
    <property type="entry name" value="Alkaline_phosphatase_core_sf"/>
</dbReference>
<dbReference type="RefSeq" id="WP_112376833.1">
    <property type="nucleotide sequence ID" value="NZ_CP030104.1"/>
</dbReference>
<dbReference type="EC" id="3.1.6.13" evidence="6"/>
<evidence type="ECO:0000313" key="6">
    <source>
        <dbReference type="EMBL" id="AWX43233.1"/>
    </source>
</evidence>
<dbReference type="InterPro" id="IPR024607">
    <property type="entry name" value="Sulfatase_CS"/>
</dbReference>
<dbReference type="SUPFAM" id="SSF53649">
    <property type="entry name" value="Alkaline phosphatase-like"/>
    <property type="match status" value="1"/>
</dbReference>
<evidence type="ECO:0000256" key="4">
    <source>
        <dbReference type="ARBA" id="ARBA00022837"/>
    </source>
</evidence>
<dbReference type="CDD" id="cd16027">
    <property type="entry name" value="SGSH"/>
    <property type="match status" value="1"/>
</dbReference>
<name>A0A2Z4LNB2_9FLAO</name>
<evidence type="ECO:0000256" key="3">
    <source>
        <dbReference type="ARBA" id="ARBA00022801"/>
    </source>
</evidence>
<dbReference type="PANTHER" id="PTHR42693:SF53">
    <property type="entry name" value="ENDO-4-O-SULFATASE"/>
    <property type="match status" value="1"/>
</dbReference>
<dbReference type="PROSITE" id="PS00523">
    <property type="entry name" value="SULFATASE_1"/>
    <property type="match status" value="1"/>
</dbReference>
<comment type="similarity">
    <text evidence="1">Belongs to the sulfatase family.</text>
</comment>
<gene>
    <name evidence="6" type="ORF">HME9304_00220</name>
</gene>
<dbReference type="InterPro" id="IPR000917">
    <property type="entry name" value="Sulfatase_N"/>
</dbReference>
<dbReference type="EMBL" id="CP030104">
    <property type="protein sequence ID" value="AWX43233.1"/>
    <property type="molecule type" value="Genomic_DNA"/>
</dbReference>
<keyword evidence="4" id="KW-0106">Calcium</keyword>
<dbReference type="GO" id="GO:0004423">
    <property type="term" value="F:iduronate-2-sulfatase activity"/>
    <property type="evidence" value="ECO:0007669"/>
    <property type="project" value="UniProtKB-EC"/>
</dbReference>
<dbReference type="PROSITE" id="PS51257">
    <property type="entry name" value="PROKAR_LIPOPROTEIN"/>
    <property type="match status" value="1"/>
</dbReference>
<evidence type="ECO:0000256" key="1">
    <source>
        <dbReference type="ARBA" id="ARBA00008779"/>
    </source>
</evidence>
<dbReference type="Proteomes" id="UP000248536">
    <property type="component" value="Chromosome"/>
</dbReference>
<evidence type="ECO:0000259" key="5">
    <source>
        <dbReference type="Pfam" id="PF00884"/>
    </source>
</evidence>
<dbReference type="Pfam" id="PF00884">
    <property type="entry name" value="Sulfatase"/>
    <property type="match status" value="1"/>
</dbReference>
<dbReference type="KEGG" id="spon:HME9304_00220"/>
<protein>
    <submittedName>
        <fullName evidence="6">Iduronate-2-sulfatase</fullName>
        <ecNumber evidence="6">3.1.6.13</ecNumber>
    </submittedName>
</protein>
<reference evidence="6 7" key="1">
    <citation type="submission" date="2018-06" db="EMBL/GenBank/DDBJ databases">
        <title>Spongiibacterium sp. HME9304 Genome sequencing and assembly.</title>
        <authorList>
            <person name="Kang H."/>
            <person name="Kim H."/>
            <person name="Joh K."/>
        </authorList>
    </citation>
    <scope>NUCLEOTIDE SEQUENCE [LARGE SCALE GENOMIC DNA]</scope>
    <source>
        <strain evidence="6 7">HME9304</strain>
    </source>
</reference>
<evidence type="ECO:0000256" key="2">
    <source>
        <dbReference type="ARBA" id="ARBA00022723"/>
    </source>
</evidence>
<proteinExistence type="inferred from homology"/>
<dbReference type="PANTHER" id="PTHR42693">
    <property type="entry name" value="ARYLSULFATASE FAMILY MEMBER"/>
    <property type="match status" value="1"/>
</dbReference>
<dbReference type="Gene3D" id="3.40.720.10">
    <property type="entry name" value="Alkaline Phosphatase, subunit A"/>
    <property type="match status" value="1"/>
</dbReference>
<keyword evidence="7" id="KW-1185">Reference proteome</keyword>
<evidence type="ECO:0000313" key="7">
    <source>
        <dbReference type="Proteomes" id="UP000248536"/>
    </source>
</evidence>
<feature type="domain" description="Sulfatase N-terminal" evidence="5">
    <location>
        <begin position="39"/>
        <end position="349"/>
    </location>
</feature>
<dbReference type="AlphaFoldDB" id="A0A2Z4LNB2"/>
<dbReference type="GO" id="GO:0046872">
    <property type="term" value="F:metal ion binding"/>
    <property type="evidence" value="ECO:0007669"/>
    <property type="project" value="UniProtKB-KW"/>
</dbReference>
<keyword evidence="2" id="KW-0479">Metal-binding</keyword>
<organism evidence="6 7">
    <name type="scientific">Flagellimonas maritima</name>
    <dbReference type="NCBI Taxonomy" id="1383885"/>
    <lineage>
        <taxon>Bacteria</taxon>
        <taxon>Pseudomonadati</taxon>
        <taxon>Bacteroidota</taxon>
        <taxon>Flavobacteriia</taxon>
        <taxon>Flavobacteriales</taxon>
        <taxon>Flavobacteriaceae</taxon>
        <taxon>Flagellimonas</taxon>
    </lineage>
</organism>
<accession>A0A2Z4LNB2</accession>
<sequence>MKFKHLYIPIIAVFTLAVLACNSKKKEIRENTVLVENRPNIIWLVAEDLSPRFAAYGDSLAHTPNIDQLASNGIVYENAFTVSGVCAPSRSSMITGMYPTSIGTQHMRQKSGVIDIPGFPKYNAVPPPEVKAFPEILRKNGYWTASYKKLDYQFGEPFTIWDEVSAYPSWRNRPEADKERPFFIYYTFEITHEINIWPDSTKNRFFDEFNIKRPNLAPDVRKRPAFDEENSVAPEAVVVPPFLPDTRTSRSHIARLYDNVSRMDVQIGEVLKDLEEDGLLENTIVMFMSDHGDCLPRSKRWIYDSGIKVPLIIHYPEKYLPKNREQPSRDKNLYSFVDLAPTVLELAGVEVPQWVQGKSMVTELAQNPRDYVYAARDRMDNRYDIRRAIRDKDYKYIKNFTPEVPYSQEITFLNQMPLMTEIKRMDKLGTLNRNQSYWLKRPKPSEELYNLNDDPFELNNLASSPSYSETLERMKIALEYWQNTYGDLKDVPEMEQAELMWPGGEQPKTKEGKLIFKNDSILLECETEGATIAYRTNDTERWLIYDEPLSREKIYKIEIKTVRYGYEESEPISYEVPSN</sequence>
<dbReference type="OrthoDB" id="9789742at2"/>
<dbReference type="GO" id="GO:0004065">
    <property type="term" value="F:arylsulfatase activity"/>
    <property type="evidence" value="ECO:0007669"/>
    <property type="project" value="TreeGrafter"/>
</dbReference>